<keyword evidence="2" id="KW-1185">Reference proteome</keyword>
<dbReference type="EMBL" id="JBHSWN010000001">
    <property type="protein sequence ID" value="MFC6792807.1"/>
    <property type="molecule type" value="Genomic_DNA"/>
</dbReference>
<name>A0ABW2BSM6_9HYPH</name>
<accession>A0ABW2BSM6</accession>
<organism evidence="1 2">
    <name type="scientific">Methylobacterium komagatae</name>
    <dbReference type="NCBI Taxonomy" id="374425"/>
    <lineage>
        <taxon>Bacteria</taxon>
        <taxon>Pseudomonadati</taxon>
        <taxon>Pseudomonadota</taxon>
        <taxon>Alphaproteobacteria</taxon>
        <taxon>Hyphomicrobiales</taxon>
        <taxon>Methylobacteriaceae</taxon>
        <taxon>Methylobacterium</taxon>
    </lineage>
</organism>
<dbReference type="RefSeq" id="WP_238233845.1">
    <property type="nucleotide sequence ID" value="NZ_JBHSWN010000001.1"/>
</dbReference>
<protein>
    <submittedName>
        <fullName evidence="1">Uncharacterized protein</fullName>
    </submittedName>
</protein>
<evidence type="ECO:0000313" key="1">
    <source>
        <dbReference type="EMBL" id="MFC6792807.1"/>
    </source>
</evidence>
<proteinExistence type="predicted"/>
<dbReference type="Proteomes" id="UP001596292">
    <property type="component" value="Unassembled WGS sequence"/>
</dbReference>
<comment type="caution">
    <text evidence="1">The sequence shown here is derived from an EMBL/GenBank/DDBJ whole genome shotgun (WGS) entry which is preliminary data.</text>
</comment>
<gene>
    <name evidence="1" type="ORF">ACFQE0_26560</name>
</gene>
<evidence type="ECO:0000313" key="2">
    <source>
        <dbReference type="Proteomes" id="UP001596292"/>
    </source>
</evidence>
<sequence>MLIVILRVGASTQDAADTTENTRKASRPFFRAAVEEETKAAEEIVGLIEPVTKIYLDLTLSGSKADS</sequence>
<reference evidence="2" key="1">
    <citation type="journal article" date="2019" name="Int. J. Syst. Evol. Microbiol.">
        <title>The Global Catalogue of Microorganisms (GCM) 10K type strain sequencing project: providing services to taxonomists for standard genome sequencing and annotation.</title>
        <authorList>
            <consortium name="The Broad Institute Genomics Platform"/>
            <consortium name="The Broad Institute Genome Sequencing Center for Infectious Disease"/>
            <person name="Wu L."/>
            <person name="Ma J."/>
        </authorList>
    </citation>
    <scope>NUCLEOTIDE SEQUENCE [LARGE SCALE GENOMIC DNA]</scope>
    <source>
        <strain evidence="2">CCUG 48316</strain>
    </source>
</reference>